<accession>A0ABX8CGS6</accession>
<evidence type="ECO:0000256" key="2">
    <source>
        <dbReference type="SAM" id="SignalP"/>
    </source>
</evidence>
<feature type="signal peptide" evidence="2">
    <location>
        <begin position="1"/>
        <end position="20"/>
    </location>
</feature>
<gene>
    <name evidence="4" type="ORF">KHQ06_22195</name>
</gene>
<dbReference type="InterPro" id="IPR029058">
    <property type="entry name" value="AB_hydrolase_fold"/>
</dbReference>
<sequence length="542" mass="56659">MRVRKSMRILAAAVTLVVPACVSTTAPPGSTRTVPDYPAPLVEGPCPATPQPVAVLSRARCGELVVPVDRDRTDGATLRLAVAVIPSETQPSTADPIVFLEGGPGLDGIAVPAVAPDVGLGRNRDLILIGQRGTQTTSTPLLCPELDEFYARRLGLVYDAPATGELDVRAATACHERLAPTTDLAAYNSTESAYDLIDLRKALHLDTWSMFAHSYGTDLALLYLNMDGAAVTSVALDGVTPPSVAALGWTWPSARGAFDGVMRACQAQPACAQRYPGLGATFVRLVGELERHPVTTTVDLPGHPGTQVVLDGGTLLEWLVGAAGRLTAGIPAAIDDLDHGNPQAVATQYAAGWVNTGLSNATVATGLTLSIWCSEWVPYETVDDQMRQARKAFPEFPESVLAQAPQLAFLREECAVWKVPKAPDSVRAVTRSAVPALVITGSLDARTGPMWGEYVAKDLSRSTVVVLPGWGHGAFLNPCGAQVIASFFSNPAHPDTSCVAAMTVPEFTIAPPGEEPGEFGAADPGSSGGWCGRSASADPTGG</sequence>
<dbReference type="Pfam" id="PF08386">
    <property type="entry name" value="Abhydrolase_4"/>
    <property type="match status" value="1"/>
</dbReference>
<dbReference type="InterPro" id="IPR013595">
    <property type="entry name" value="Pept_S33_TAP-like_C"/>
</dbReference>
<feature type="domain" description="Peptidase S33 tripeptidyl aminopeptidase-like C-terminal" evidence="3">
    <location>
        <begin position="411"/>
        <end position="497"/>
    </location>
</feature>
<name>A0ABX8CGS6_9NOCA</name>
<dbReference type="EMBL" id="CP074371">
    <property type="protein sequence ID" value="QVI19161.1"/>
    <property type="molecule type" value="Genomic_DNA"/>
</dbReference>
<dbReference type="Gene3D" id="3.40.50.1820">
    <property type="entry name" value="alpha/beta hydrolase"/>
    <property type="match status" value="1"/>
</dbReference>
<feature type="region of interest" description="Disordered" evidence="1">
    <location>
        <begin position="510"/>
        <end position="542"/>
    </location>
</feature>
<proteinExistence type="predicted"/>
<keyword evidence="2" id="KW-0732">Signal</keyword>
<keyword evidence="5" id="KW-1185">Reference proteome</keyword>
<evidence type="ECO:0000259" key="3">
    <source>
        <dbReference type="Pfam" id="PF08386"/>
    </source>
</evidence>
<evidence type="ECO:0000313" key="4">
    <source>
        <dbReference type="EMBL" id="QVI19161.1"/>
    </source>
</evidence>
<evidence type="ECO:0000313" key="5">
    <source>
        <dbReference type="Proteomes" id="UP000683310"/>
    </source>
</evidence>
<feature type="chain" id="PRO_5045108681" evidence="2">
    <location>
        <begin position="21"/>
        <end position="542"/>
    </location>
</feature>
<dbReference type="GO" id="GO:0016787">
    <property type="term" value="F:hydrolase activity"/>
    <property type="evidence" value="ECO:0007669"/>
    <property type="project" value="UniProtKB-KW"/>
</dbReference>
<dbReference type="Proteomes" id="UP000683310">
    <property type="component" value="Chromosome"/>
</dbReference>
<reference evidence="4 5" key="1">
    <citation type="submission" date="2021-04" db="EMBL/GenBank/DDBJ databases">
        <title>Nocardia tengchongensis.</title>
        <authorList>
            <person name="Zhuang k."/>
            <person name="Ran Y."/>
            <person name="Li W."/>
        </authorList>
    </citation>
    <scope>NUCLEOTIDE SEQUENCE [LARGE SCALE GENOMIC DNA]</scope>
    <source>
        <strain evidence="4 5">CFH S0057</strain>
    </source>
</reference>
<organism evidence="4 5">
    <name type="scientific">Nocardia tengchongensis</name>
    <dbReference type="NCBI Taxonomy" id="2055889"/>
    <lineage>
        <taxon>Bacteria</taxon>
        <taxon>Bacillati</taxon>
        <taxon>Actinomycetota</taxon>
        <taxon>Actinomycetes</taxon>
        <taxon>Mycobacteriales</taxon>
        <taxon>Nocardiaceae</taxon>
        <taxon>Nocardia</taxon>
    </lineage>
</organism>
<keyword evidence="4" id="KW-0378">Hydrolase</keyword>
<protein>
    <submittedName>
        <fullName evidence="4">Alpha/beta hydrolase</fullName>
    </submittedName>
</protein>
<dbReference type="SUPFAM" id="SSF53474">
    <property type="entry name" value="alpha/beta-Hydrolases"/>
    <property type="match status" value="1"/>
</dbReference>
<evidence type="ECO:0000256" key="1">
    <source>
        <dbReference type="SAM" id="MobiDB-lite"/>
    </source>
</evidence>